<dbReference type="Proteomes" id="UP001157069">
    <property type="component" value="Unassembled WGS sequence"/>
</dbReference>
<name>A0ABQ6JNK7_9MICO</name>
<dbReference type="Gene3D" id="3.40.50.300">
    <property type="entry name" value="P-loop containing nucleotide triphosphate hydrolases"/>
    <property type="match status" value="1"/>
</dbReference>
<dbReference type="SUPFAM" id="SSF52540">
    <property type="entry name" value="P-loop containing nucleoside triphosphate hydrolases"/>
    <property type="match status" value="1"/>
</dbReference>
<evidence type="ECO:0000313" key="1">
    <source>
        <dbReference type="EMBL" id="GMA89663.1"/>
    </source>
</evidence>
<sequence length="62" mass="6631">MQVLTIHGAKGLEWDIVAVPRWVEDELPAAPIEGYGGWLGFGRFPGPSAATATTCRASTSMR</sequence>
<comment type="caution">
    <text evidence="1">The sequence shown here is derived from an EMBL/GenBank/DDBJ whole genome shotgun (WGS) entry which is preliminary data.</text>
</comment>
<gene>
    <name evidence="1" type="ORF">GCM10025869_01920</name>
</gene>
<protein>
    <recommendedName>
        <fullName evidence="3">DNA helicase</fullName>
    </recommendedName>
</protein>
<proteinExistence type="predicted"/>
<evidence type="ECO:0000313" key="2">
    <source>
        <dbReference type="Proteomes" id="UP001157069"/>
    </source>
</evidence>
<evidence type="ECO:0008006" key="3">
    <source>
        <dbReference type="Google" id="ProtNLM"/>
    </source>
</evidence>
<organism evidence="1 2">
    <name type="scientific">Homoserinibacter gongjuensis</name>
    <dbReference type="NCBI Taxonomy" id="1162968"/>
    <lineage>
        <taxon>Bacteria</taxon>
        <taxon>Bacillati</taxon>
        <taxon>Actinomycetota</taxon>
        <taxon>Actinomycetes</taxon>
        <taxon>Micrococcales</taxon>
        <taxon>Microbacteriaceae</taxon>
        <taxon>Homoserinibacter</taxon>
    </lineage>
</organism>
<dbReference type="InterPro" id="IPR027417">
    <property type="entry name" value="P-loop_NTPase"/>
</dbReference>
<dbReference type="EMBL" id="BSVA01000001">
    <property type="protein sequence ID" value="GMA89663.1"/>
    <property type="molecule type" value="Genomic_DNA"/>
</dbReference>
<keyword evidence="2" id="KW-1185">Reference proteome</keyword>
<reference evidence="2" key="1">
    <citation type="journal article" date="2019" name="Int. J. Syst. Evol. Microbiol.">
        <title>The Global Catalogue of Microorganisms (GCM) 10K type strain sequencing project: providing services to taxonomists for standard genome sequencing and annotation.</title>
        <authorList>
            <consortium name="The Broad Institute Genomics Platform"/>
            <consortium name="The Broad Institute Genome Sequencing Center for Infectious Disease"/>
            <person name="Wu L."/>
            <person name="Ma J."/>
        </authorList>
    </citation>
    <scope>NUCLEOTIDE SEQUENCE [LARGE SCALE GENOMIC DNA]</scope>
    <source>
        <strain evidence="2">NBRC 108755</strain>
    </source>
</reference>
<accession>A0ABQ6JNK7</accession>